<protein>
    <recommendedName>
        <fullName evidence="4">Outer-membrane lipoprotein LolB</fullName>
    </recommendedName>
</protein>
<reference evidence="13 14" key="1">
    <citation type="submission" date="2019-05" db="EMBL/GenBank/DDBJ databases">
        <title>Colwellia ponticola sp. nov., isolated from seawater.</title>
        <authorList>
            <person name="Yoon J.-H."/>
        </authorList>
    </citation>
    <scope>NUCLEOTIDE SEQUENCE [LARGE SCALE GENOMIC DNA]</scope>
    <source>
        <strain evidence="13 14">OISW-25</strain>
    </source>
</reference>
<evidence type="ECO:0000256" key="1">
    <source>
        <dbReference type="ARBA" id="ARBA00004459"/>
    </source>
</evidence>
<evidence type="ECO:0000256" key="5">
    <source>
        <dbReference type="ARBA" id="ARBA00022448"/>
    </source>
</evidence>
<gene>
    <name evidence="13" type="primary">lolB</name>
    <name evidence="13" type="ORF">FCS21_13940</name>
</gene>
<comment type="subunit">
    <text evidence="3">Monomer.</text>
</comment>
<keyword evidence="12 13" id="KW-0449">Lipoprotein</keyword>
<dbReference type="PROSITE" id="PS51257">
    <property type="entry name" value="PROKAR_LIPOPROTEIN"/>
    <property type="match status" value="1"/>
</dbReference>
<evidence type="ECO:0000256" key="6">
    <source>
        <dbReference type="ARBA" id="ARBA00022729"/>
    </source>
</evidence>
<dbReference type="SUPFAM" id="SSF89392">
    <property type="entry name" value="Prokaryotic lipoproteins and lipoprotein localization factors"/>
    <property type="match status" value="1"/>
</dbReference>
<dbReference type="GO" id="GO:0015031">
    <property type="term" value="P:protein transport"/>
    <property type="evidence" value="ECO:0007669"/>
    <property type="project" value="UniProtKB-KW"/>
</dbReference>
<evidence type="ECO:0000256" key="2">
    <source>
        <dbReference type="ARBA" id="ARBA00009696"/>
    </source>
</evidence>
<dbReference type="AlphaFoldDB" id="A0A8H2JK24"/>
<dbReference type="InterPro" id="IPR004565">
    <property type="entry name" value="OM_lipoprot_LolB"/>
</dbReference>
<evidence type="ECO:0000256" key="12">
    <source>
        <dbReference type="ARBA" id="ARBA00023288"/>
    </source>
</evidence>
<evidence type="ECO:0000256" key="9">
    <source>
        <dbReference type="ARBA" id="ARBA00023139"/>
    </source>
</evidence>
<keyword evidence="9" id="KW-0564">Palmitate</keyword>
<dbReference type="InterPro" id="IPR029046">
    <property type="entry name" value="LolA/LolB/LppX"/>
</dbReference>
<dbReference type="CDD" id="cd16326">
    <property type="entry name" value="LolB"/>
    <property type="match status" value="1"/>
</dbReference>
<evidence type="ECO:0000256" key="8">
    <source>
        <dbReference type="ARBA" id="ARBA00023136"/>
    </source>
</evidence>
<keyword evidence="10" id="KW-0143">Chaperone</keyword>
<keyword evidence="5" id="KW-0813">Transport</keyword>
<dbReference type="Gene3D" id="2.50.20.10">
    <property type="entry name" value="Lipoprotein localisation LolA/LolB/LppX"/>
    <property type="match status" value="1"/>
</dbReference>
<comment type="subcellular location">
    <subcellularLocation>
        <location evidence="1">Cell outer membrane</location>
        <topology evidence="1">Lipid-anchor</topology>
    </subcellularLocation>
</comment>
<comment type="similarity">
    <text evidence="2">Belongs to the LolB family.</text>
</comment>
<sequence>MLNIRFYLPYLLSVTLLSLFLSGCSTQPNKNENQSFSTLTGLTPAQRIAKLKQLQHWGITGKIAFIEKASRNSATLHWQVDERATTQQLNLTTYLGINILQLKSTATDHSIQVDGKTYHGNNLQALIYSLTGFTLPTKALTFWLKGIPFQVTDKISNDKSTKLPRNLSSLYNGELWQINYADYQYINGYHLASKFSIKKDDLLIKISVNRWLINE</sequence>
<accession>A0A8H2JK24</accession>
<keyword evidence="6" id="KW-0732">Signal</keyword>
<dbReference type="GO" id="GO:0009279">
    <property type="term" value="C:cell outer membrane"/>
    <property type="evidence" value="ECO:0007669"/>
    <property type="project" value="UniProtKB-SubCell"/>
</dbReference>
<keyword evidence="8" id="KW-0472">Membrane</keyword>
<dbReference type="EMBL" id="SZVP01000016">
    <property type="protein sequence ID" value="TMM42662.1"/>
    <property type="molecule type" value="Genomic_DNA"/>
</dbReference>
<evidence type="ECO:0000256" key="3">
    <source>
        <dbReference type="ARBA" id="ARBA00011245"/>
    </source>
</evidence>
<dbReference type="NCBIfam" id="TIGR00548">
    <property type="entry name" value="lolB"/>
    <property type="match status" value="1"/>
</dbReference>
<dbReference type="Proteomes" id="UP000307702">
    <property type="component" value="Unassembled WGS sequence"/>
</dbReference>
<evidence type="ECO:0000256" key="7">
    <source>
        <dbReference type="ARBA" id="ARBA00022927"/>
    </source>
</evidence>
<evidence type="ECO:0000313" key="14">
    <source>
        <dbReference type="Proteomes" id="UP000307702"/>
    </source>
</evidence>
<evidence type="ECO:0000256" key="11">
    <source>
        <dbReference type="ARBA" id="ARBA00023237"/>
    </source>
</evidence>
<evidence type="ECO:0000256" key="10">
    <source>
        <dbReference type="ARBA" id="ARBA00023186"/>
    </source>
</evidence>
<proteinExistence type="inferred from homology"/>
<name>A0A8H2JK24_9GAMM</name>
<keyword evidence="11" id="KW-0998">Cell outer membrane</keyword>
<keyword evidence="14" id="KW-1185">Reference proteome</keyword>
<evidence type="ECO:0000256" key="4">
    <source>
        <dbReference type="ARBA" id="ARBA00016202"/>
    </source>
</evidence>
<dbReference type="OrthoDB" id="9797618at2"/>
<organism evidence="13 14">
    <name type="scientific">Colwellia ponticola</name>
    <dbReference type="NCBI Taxonomy" id="2304625"/>
    <lineage>
        <taxon>Bacteria</taxon>
        <taxon>Pseudomonadati</taxon>
        <taxon>Pseudomonadota</taxon>
        <taxon>Gammaproteobacteria</taxon>
        <taxon>Alteromonadales</taxon>
        <taxon>Colwelliaceae</taxon>
        <taxon>Colwellia</taxon>
    </lineage>
</organism>
<keyword evidence="7" id="KW-0653">Protein transport</keyword>
<dbReference type="Pfam" id="PF03550">
    <property type="entry name" value="LolB"/>
    <property type="match status" value="1"/>
</dbReference>
<evidence type="ECO:0000313" key="13">
    <source>
        <dbReference type="EMBL" id="TMM42662.1"/>
    </source>
</evidence>
<comment type="caution">
    <text evidence="13">The sequence shown here is derived from an EMBL/GenBank/DDBJ whole genome shotgun (WGS) entry which is preliminary data.</text>
</comment>